<evidence type="ECO:0000313" key="3">
    <source>
        <dbReference type="EMBL" id="GMI23506.1"/>
    </source>
</evidence>
<dbReference type="SUPFAM" id="SSF50998">
    <property type="entry name" value="Quinoprotein alcohol dehydrogenase-like"/>
    <property type="match status" value="2"/>
</dbReference>
<keyword evidence="2" id="KW-0472">Membrane</keyword>
<feature type="transmembrane region" description="Helical" evidence="2">
    <location>
        <begin position="793"/>
        <end position="814"/>
    </location>
</feature>
<keyword evidence="2" id="KW-1133">Transmembrane helix</keyword>
<feature type="region of interest" description="Disordered" evidence="1">
    <location>
        <begin position="559"/>
        <end position="595"/>
    </location>
</feature>
<dbReference type="Gene3D" id="2.130.10.10">
    <property type="entry name" value="YVTN repeat-like/Quinoprotein amine dehydrogenase"/>
    <property type="match status" value="2"/>
</dbReference>
<dbReference type="InterPro" id="IPR011047">
    <property type="entry name" value="Quinoprotein_ADH-like_sf"/>
</dbReference>
<feature type="compositionally biased region" description="Basic and acidic residues" evidence="1">
    <location>
        <begin position="571"/>
        <end position="595"/>
    </location>
</feature>
<keyword evidence="4" id="KW-1185">Reference proteome</keyword>
<name>A0ABQ6MCF8_9STRA</name>
<keyword evidence="2" id="KW-0812">Transmembrane</keyword>
<feature type="transmembrane region" description="Helical" evidence="2">
    <location>
        <begin position="671"/>
        <end position="691"/>
    </location>
</feature>
<accession>A0ABQ6MCF8</accession>
<dbReference type="EMBL" id="BRYB01001334">
    <property type="protein sequence ID" value="GMI23506.1"/>
    <property type="molecule type" value="Genomic_DNA"/>
</dbReference>
<evidence type="ECO:0000313" key="4">
    <source>
        <dbReference type="Proteomes" id="UP001165060"/>
    </source>
</evidence>
<evidence type="ECO:0000256" key="2">
    <source>
        <dbReference type="SAM" id="Phobius"/>
    </source>
</evidence>
<protein>
    <submittedName>
        <fullName evidence="3">Uncharacterized protein</fullName>
    </submittedName>
</protein>
<proteinExistence type="predicted"/>
<organism evidence="3 4">
    <name type="scientific">Tetraparma gracilis</name>
    <dbReference type="NCBI Taxonomy" id="2962635"/>
    <lineage>
        <taxon>Eukaryota</taxon>
        <taxon>Sar</taxon>
        <taxon>Stramenopiles</taxon>
        <taxon>Ochrophyta</taxon>
        <taxon>Bolidophyceae</taxon>
        <taxon>Parmales</taxon>
        <taxon>Triparmaceae</taxon>
        <taxon>Tetraparma</taxon>
    </lineage>
</organism>
<dbReference type="Proteomes" id="UP001165060">
    <property type="component" value="Unassembled WGS sequence"/>
</dbReference>
<feature type="transmembrane region" description="Helical" evidence="2">
    <location>
        <begin position="711"/>
        <end position="735"/>
    </location>
</feature>
<gene>
    <name evidence="3" type="ORF">TeGR_g4156</name>
</gene>
<dbReference type="InterPro" id="IPR015943">
    <property type="entry name" value="WD40/YVTN_repeat-like_dom_sf"/>
</dbReference>
<reference evidence="3 4" key="1">
    <citation type="journal article" date="2023" name="Commun. Biol.">
        <title>Genome analysis of Parmales, the sister group of diatoms, reveals the evolutionary specialization of diatoms from phago-mixotrophs to photoautotrophs.</title>
        <authorList>
            <person name="Ban H."/>
            <person name="Sato S."/>
            <person name="Yoshikawa S."/>
            <person name="Yamada K."/>
            <person name="Nakamura Y."/>
            <person name="Ichinomiya M."/>
            <person name="Sato N."/>
            <person name="Blanc-Mathieu R."/>
            <person name="Endo H."/>
            <person name="Kuwata A."/>
            <person name="Ogata H."/>
        </authorList>
    </citation>
    <scope>NUCLEOTIDE SEQUENCE [LARGE SCALE GENOMIC DNA]</scope>
</reference>
<comment type="caution">
    <text evidence="3">The sequence shown here is derived from an EMBL/GenBank/DDBJ whole genome shotgun (WGS) entry which is preliminary data.</text>
</comment>
<evidence type="ECO:0000256" key="1">
    <source>
        <dbReference type="SAM" id="MobiDB-lite"/>
    </source>
</evidence>
<sequence length="837" mass="90301">MPASPSYLSGCSCLSASSAYGELLVGFRDGRLELRSAEAPAAAAGWQPRWSHRLPSAVSAVALAAGAAYCGSAGGVVSCHRVEDGALLWQGLAFSRVAELSLFPALGKLAVGTDGRAVQMWDCEEGSLSWTSPLATAEIAAVRCDVDGWSKLPGAEPSCLAAQAGVTGGRAGDLLAVADDAGGLKLVDRRRPQRSREVRPHRREVAACVATRDAVVTAGNDFAVCCTATDPESSLVGEQLWSVKSDQQVVCMCHSESSAGGMLFLGYRGGRVARLSLEDGGTLWCVESPGDADGCQLVVASLTFVNPGAGEAGPGQLLAATNCEARPAKSFLASLEPGTGELEWAYRPPACIREVLVPYFHEPIHHERAGAGAGAGADPVEKAASFARPPSGFLKGLASARSNDLDMGILRNNLPLKRAVRSCCVIDEMLLVCHASSLTVVALYDVDSRAHVLQTVWRSSASAIISQDKTTVIGPRVAYKNSAFLAKGNELFTVDFRPKEEPRIHQVDPSFHDDEIKFLCVQQRRLFSVSSKLVMHNPQYSRRYAGLCVGMEISTDDLPLVDPHGTHKKPQPRDVEEGDGGGEKEGGKEKEKGADEEAQKKLDLSALIQHVELYQYFYEYRAMQLVTVAIFCQRLGFAFKNVEAPWTYEDFEMVAEALQDYMSVIVPELGYYYSFAISAALVFIFVLTYSVQEVIEFRKFMNPQSTLYAGIWSFLSAICTLSSGVLAVPICTYLLQISNCVPYPHGCDDVEGGNCTDVLAASLSGDYWEIVDEGLTPSASILADEAPSECYTLVHYGAGLIALIFLPMYFVLAVRFIRVDKELSNIEAVAWAPFDWK</sequence>
<feature type="non-terminal residue" evidence="3">
    <location>
        <position position="837"/>
    </location>
</feature>